<dbReference type="EMBL" id="CM042027">
    <property type="protein sequence ID" value="KAI3801896.1"/>
    <property type="molecule type" value="Genomic_DNA"/>
</dbReference>
<gene>
    <name evidence="1" type="ORF">L1987_30013</name>
</gene>
<keyword evidence="2" id="KW-1185">Reference proteome</keyword>
<name>A0ACB9I361_9ASTR</name>
<protein>
    <submittedName>
        <fullName evidence="1">Uncharacterized protein</fullName>
    </submittedName>
</protein>
<evidence type="ECO:0000313" key="2">
    <source>
        <dbReference type="Proteomes" id="UP001056120"/>
    </source>
</evidence>
<reference evidence="2" key="1">
    <citation type="journal article" date="2022" name="Mol. Ecol. Resour.">
        <title>The genomes of chicory, endive, great burdock and yacon provide insights into Asteraceae palaeo-polyploidization history and plant inulin production.</title>
        <authorList>
            <person name="Fan W."/>
            <person name="Wang S."/>
            <person name="Wang H."/>
            <person name="Wang A."/>
            <person name="Jiang F."/>
            <person name="Liu H."/>
            <person name="Zhao H."/>
            <person name="Xu D."/>
            <person name="Zhang Y."/>
        </authorList>
    </citation>
    <scope>NUCLEOTIDE SEQUENCE [LARGE SCALE GENOMIC DNA]</scope>
    <source>
        <strain evidence="2">cv. Yunnan</strain>
    </source>
</reference>
<reference evidence="1 2" key="2">
    <citation type="journal article" date="2022" name="Mol. Ecol. Resour.">
        <title>The genomes of chicory, endive, great burdock and yacon provide insights into Asteraceae paleo-polyploidization history and plant inulin production.</title>
        <authorList>
            <person name="Fan W."/>
            <person name="Wang S."/>
            <person name="Wang H."/>
            <person name="Wang A."/>
            <person name="Jiang F."/>
            <person name="Liu H."/>
            <person name="Zhao H."/>
            <person name="Xu D."/>
            <person name="Zhang Y."/>
        </authorList>
    </citation>
    <scope>NUCLEOTIDE SEQUENCE [LARGE SCALE GENOMIC DNA]</scope>
    <source>
        <strain evidence="2">cv. Yunnan</strain>
        <tissue evidence="1">Leaves</tissue>
    </source>
</reference>
<comment type="caution">
    <text evidence="1">The sequence shown here is derived from an EMBL/GenBank/DDBJ whole genome shotgun (WGS) entry which is preliminary data.</text>
</comment>
<dbReference type="Proteomes" id="UP001056120">
    <property type="component" value="Linkage Group LG10"/>
</dbReference>
<accession>A0ACB9I361</accession>
<evidence type="ECO:0000313" key="1">
    <source>
        <dbReference type="EMBL" id="KAI3801896.1"/>
    </source>
</evidence>
<proteinExistence type="predicted"/>
<sequence>MVLIVGNSLQLGGSGVFEIYTSLPSNVVAAMRPLKTERDTSRVKAVHPAANPIHGIANGVELQIQIGGWKEMISFTVAPLGDFKTSVPTLSALQLVKGVKKGEETFMNIGAFDQDVLASPVWALARIGTVGFRLNLIAYLSGANTIKEKV</sequence>
<organism evidence="1 2">
    <name type="scientific">Smallanthus sonchifolius</name>
    <dbReference type="NCBI Taxonomy" id="185202"/>
    <lineage>
        <taxon>Eukaryota</taxon>
        <taxon>Viridiplantae</taxon>
        <taxon>Streptophyta</taxon>
        <taxon>Embryophyta</taxon>
        <taxon>Tracheophyta</taxon>
        <taxon>Spermatophyta</taxon>
        <taxon>Magnoliopsida</taxon>
        <taxon>eudicotyledons</taxon>
        <taxon>Gunneridae</taxon>
        <taxon>Pentapetalae</taxon>
        <taxon>asterids</taxon>
        <taxon>campanulids</taxon>
        <taxon>Asterales</taxon>
        <taxon>Asteraceae</taxon>
        <taxon>Asteroideae</taxon>
        <taxon>Heliantheae alliance</taxon>
        <taxon>Millerieae</taxon>
        <taxon>Smallanthus</taxon>
    </lineage>
</organism>